<sequence>MGILDLPREVLLMIFSYVPLYNILFSVQQTCRAWNDLCFHHYLWREVHYSKEFDERLTKKKLLSVLKKVSKGVKHISFEKALQSEENHFSFNKFLRCILHENVDMGNIASLKIPSIPYKYLEPLVKKCPGLSSIEIGYKYAYCNDGIFFDTLKRLPNLKEFRISKSAEFVPLNVDEDFSQQTMFNEFLADMFSSLLELEVVHIDSANKLYDSTLCVLLSKCKNLRELALYECICKTNAGLESLPDKSGITSLHLISAGINDDGMEHICRSCPDLREVSFTGCRYVTDISIVHLCIDCPNLESLTVSDPDTAYHRSNMRDDGLETLFQRSCTSLTELDISGCKSITDETLRVIAVCCTNLESVNLSKCFRLRGGGVNLLVTSCKRLKTLNLTRCRFLNDLNFEAFDPKETPFDRCSRGTLREKLLKSSDKPSGDVILTTNHLVQGANVGTSTQYFDNTDYKPNEESHAGRSTTKENFSNSLTCSSISSPRVHSELRVLKMGICSKLNDQCLRQIATYCPELRELDIKGCYNTTDDGISSIVRGCQRLRLLDISTSYTKQMLLSDRSLVTIATHCKNLRQLNIQKNGLMSLDGVRYFCDRCPLPITVILTSRSHDIQRTDILSTEKSDNAFKMVKSNCFYDTSSFGNFHEVLLHNSNEDIFQ</sequence>
<dbReference type="Gene3D" id="1.20.1280.50">
    <property type="match status" value="1"/>
</dbReference>
<dbReference type="OMA" id="ALYECIC"/>
<dbReference type="GO" id="GO:0031146">
    <property type="term" value="P:SCF-dependent proteasomal ubiquitin-dependent protein catabolic process"/>
    <property type="evidence" value="ECO:0007669"/>
    <property type="project" value="TreeGrafter"/>
</dbReference>
<dbReference type="GO" id="GO:0019005">
    <property type="term" value="C:SCF ubiquitin ligase complex"/>
    <property type="evidence" value="ECO:0007669"/>
    <property type="project" value="TreeGrafter"/>
</dbReference>
<evidence type="ECO:0000256" key="1">
    <source>
        <dbReference type="ARBA" id="ARBA00022786"/>
    </source>
</evidence>
<accession>A0A8W8JD13</accession>
<dbReference type="SMART" id="SM00367">
    <property type="entry name" value="LRR_CC"/>
    <property type="match status" value="8"/>
</dbReference>
<dbReference type="InterPro" id="IPR006553">
    <property type="entry name" value="Leu-rich_rpt_Cys-con_subtyp"/>
</dbReference>
<name>A0A8W8JD13_MAGGI</name>
<keyword evidence="5" id="KW-1185">Reference proteome</keyword>
<organism evidence="4 5">
    <name type="scientific">Magallana gigas</name>
    <name type="common">Pacific oyster</name>
    <name type="synonym">Crassostrea gigas</name>
    <dbReference type="NCBI Taxonomy" id="29159"/>
    <lineage>
        <taxon>Eukaryota</taxon>
        <taxon>Metazoa</taxon>
        <taxon>Spiralia</taxon>
        <taxon>Lophotrochozoa</taxon>
        <taxon>Mollusca</taxon>
        <taxon>Bivalvia</taxon>
        <taxon>Autobranchia</taxon>
        <taxon>Pteriomorphia</taxon>
        <taxon>Ostreida</taxon>
        <taxon>Ostreoidea</taxon>
        <taxon>Ostreidae</taxon>
        <taxon>Magallana</taxon>
    </lineage>
</organism>
<dbReference type="SUPFAM" id="SSF81383">
    <property type="entry name" value="F-box domain"/>
    <property type="match status" value="1"/>
</dbReference>
<dbReference type="InterPro" id="IPR057207">
    <property type="entry name" value="FBXL15_LRR"/>
</dbReference>
<dbReference type="PANTHER" id="PTHR13318">
    <property type="entry name" value="PARTNER OF PAIRED, ISOFORM B-RELATED"/>
    <property type="match status" value="1"/>
</dbReference>
<feature type="region of interest" description="Disordered" evidence="2">
    <location>
        <begin position="459"/>
        <end position="478"/>
    </location>
</feature>
<dbReference type="InterPro" id="IPR032675">
    <property type="entry name" value="LRR_dom_sf"/>
</dbReference>
<dbReference type="PROSITE" id="PS50181">
    <property type="entry name" value="FBOX"/>
    <property type="match status" value="1"/>
</dbReference>
<dbReference type="EnsemblMetazoa" id="G18583.2">
    <property type="protein sequence ID" value="G18583.2:cds"/>
    <property type="gene ID" value="G18583"/>
</dbReference>
<dbReference type="Proteomes" id="UP000005408">
    <property type="component" value="Unassembled WGS sequence"/>
</dbReference>
<proteinExistence type="predicted"/>
<dbReference type="AlphaFoldDB" id="A0A8W8JD13"/>
<feature type="domain" description="F-box" evidence="3">
    <location>
        <begin position="1"/>
        <end position="47"/>
    </location>
</feature>
<evidence type="ECO:0000313" key="5">
    <source>
        <dbReference type="Proteomes" id="UP000005408"/>
    </source>
</evidence>
<evidence type="ECO:0000259" key="3">
    <source>
        <dbReference type="PROSITE" id="PS50181"/>
    </source>
</evidence>
<protein>
    <recommendedName>
        <fullName evidence="3">F-box domain-containing protein</fullName>
    </recommendedName>
</protein>
<dbReference type="SUPFAM" id="SSF52047">
    <property type="entry name" value="RNI-like"/>
    <property type="match status" value="2"/>
</dbReference>
<dbReference type="InterPro" id="IPR036047">
    <property type="entry name" value="F-box-like_dom_sf"/>
</dbReference>
<dbReference type="SMART" id="SM00256">
    <property type="entry name" value="FBOX"/>
    <property type="match status" value="1"/>
</dbReference>
<dbReference type="InterPro" id="IPR001810">
    <property type="entry name" value="F-box_dom"/>
</dbReference>
<evidence type="ECO:0000313" key="4">
    <source>
        <dbReference type="EnsemblMetazoa" id="G18583.2:cds"/>
    </source>
</evidence>
<reference evidence="4" key="1">
    <citation type="submission" date="2022-08" db="UniProtKB">
        <authorList>
            <consortium name="EnsemblMetazoa"/>
        </authorList>
    </citation>
    <scope>IDENTIFICATION</scope>
    <source>
        <strain evidence="4">05x7-T-G4-1.051#20</strain>
    </source>
</reference>
<keyword evidence="1" id="KW-0833">Ubl conjugation pathway</keyword>
<dbReference type="Gene3D" id="3.80.10.10">
    <property type="entry name" value="Ribonuclease Inhibitor"/>
    <property type="match status" value="2"/>
</dbReference>
<feature type="compositionally biased region" description="Polar residues" evidence="2">
    <location>
        <begin position="468"/>
        <end position="478"/>
    </location>
</feature>
<dbReference type="Pfam" id="PF25372">
    <property type="entry name" value="DUF7885"/>
    <property type="match status" value="1"/>
</dbReference>
<evidence type="ECO:0000256" key="2">
    <source>
        <dbReference type="SAM" id="MobiDB-lite"/>
    </source>
</evidence>
<dbReference type="Pfam" id="PF12937">
    <property type="entry name" value="F-box-like"/>
    <property type="match status" value="1"/>
</dbReference>
<dbReference type="OrthoDB" id="423607at2759"/>